<evidence type="ECO:0000313" key="8">
    <source>
        <dbReference type="EMBL" id="WOD43153.1"/>
    </source>
</evidence>
<dbReference type="InterPro" id="IPR001701">
    <property type="entry name" value="Glyco_hydro_9"/>
</dbReference>
<evidence type="ECO:0000313" key="9">
    <source>
        <dbReference type="Proteomes" id="UP001302486"/>
    </source>
</evidence>
<evidence type="ECO:0000256" key="1">
    <source>
        <dbReference type="ARBA" id="ARBA00007072"/>
    </source>
</evidence>
<dbReference type="InterPro" id="IPR013783">
    <property type="entry name" value="Ig-like_fold"/>
</dbReference>
<dbReference type="GO" id="GO:0000272">
    <property type="term" value="P:polysaccharide catabolic process"/>
    <property type="evidence" value="ECO:0007669"/>
    <property type="project" value="UniProtKB-KW"/>
</dbReference>
<protein>
    <submittedName>
        <fullName evidence="8">Glycoside hydrolase family 9 protein</fullName>
    </submittedName>
</protein>
<keyword evidence="5" id="KW-0624">Polysaccharide degradation</keyword>
<keyword evidence="4" id="KW-0326">Glycosidase</keyword>
<dbReference type="Pfam" id="PF02927">
    <property type="entry name" value="CelD_N"/>
    <property type="match status" value="1"/>
</dbReference>
<name>A0AA97HQW2_9FLAO</name>
<evidence type="ECO:0000256" key="5">
    <source>
        <dbReference type="ARBA" id="ARBA00023326"/>
    </source>
</evidence>
<dbReference type="AlphaFoldDB" id="A0AA97HQW2"/>
<accession>A0AA97HQW2</accession>
<evidence type="ECO:0000259" key="6">
    <source>
        <dbReference type="Pfam" id="PF00759"/>
    </source>
</evidence>
<feature type="domain" description="Cellulase Ig-like" evidence="7">
    <location>
        <begin position="22"/>
        <end position="105"/>
    </location>
</feature>
<sequence length="595" mass="66856">MKNLALVFGIILLSFGCSEEQHQSWIRINQMGYQPNTIKVAVIGSKDNISVTEFTLHNSENDAIVASFDTVESKGEFGPFQTSFRLDFSDFNDEGSYYIRAKNTKSPVFKIDNNVYDGTADFLLKYMRQQRCEFNPYLKDSCHVDDGFIIYHPEKPDGTHIDVAGGWHDATDYLQYTATSANAIYQLLYSYRENPEAFGDAYQANGLEGANGIPDVIDEAKFGMDWLIKMNPSSTEYYNQIADDRDHAGYRLPNKDSVVYHPEYKGRPVYFVSGEIQGLFENKNRTTGVSSTAGKFASSFGIGAEVLSDFYPEYAKNLTQKAKDAYAFGKTKPGTMQTAPATSPYFYEEDNWYDDMELAAAKLYKLTNDKTYYSEALNYASSEKVTPWMGQDTAKHYQYYPFYNAGHNELALIANTDDKKTVTNYYKTGLEAIAQRGKDNPFLIGVPFIWCSNNLVTATLTQAKAYRELTGDDTYLNMEAALRDWLFGCNPWGTSMIVGLPEGYGDSPIYPHSSLNLLHGYQTDGGLVDGPVYGSIYNNLKGLQLLNPDPYAAFQSEYVVYHDDVGDYSTNEPTMDGTACLVFYLSSLEADVKKK</sequence>
<organism evidence="8 9">
    <name type="scientific">Hwangdonia lutea</name>
    <dbReference type="NCBI Taxonomy" id="3075823"/>
    <lineage>
        <taxon>Bacteria</taxon>
        <taxon>Pseudomonadati</taxon>
        <taxon>Bacteroidota</taxon>
        <taxon>Flavobacteriia</taxon>
        <taxon>Flavobacteriales</taxon>
        <taxon>Flavobacteriaceae</taxon>
        <taxon>Hwangdonia</taxon>
    </lineage>
</organism>
<dbReference type="Gene3D" id="2.60.40.10">
    <property type="entry name" value="Immunoglobulins"/>
    <property type="match status" value="1"/>
</dbReference>
<dbReference type="InterPro" id="IPR014756">
    <property type="entry name" value="Ig_E-set"/>
</dbReference>
<dbReference type="GO" id="GO:0008810">
    <property type="term" value="F:cellulase activity"/>
    <property type="evidence" value="ECO:0007669"/>
    <property type="project" value="InterPro"/>
</dbReference>
<dbReference type="SUPFAM" id="SSF81296">
    <property type="entry name" value="E set domains"/>
    <property type="match status" value="1"/>
</dbReference>
<keyword evidence="9" id="KW-1185">Reference proteome</keyword>
<dbReference type="Gene3D" id="1.50.10.10">
    <property type="match status" value="1"/>
</dbReference>
<dbReference type="InterPro" id="IPR012341">
    <property type="entry name" value="6hp_glycosidase-like_sf"/>
</dbReference>
<comment type="similarity">
    <text evidence="1">Belongs to the glycosyl hydrolase 9 (cellulase E) family.</text>
</comment>
<dbReference type="Pfam" id="PF00759">
    <property type="entry name" value="Glyco_hydro_9"/>
    <property type="match status" value="1"/>
</dbReference>
<gene>
    <name evidence="8" type="ORF">RNZ46_14265</name>
</gene>
<reference evidence="9" key="1">
    <citation type="submission" date="2024-06" db="EMBL/GenBank/DDBJ databases">
        <title>Hwangdonia haimaensis gen. nov., sp. nov., a member of the family Flavobacteriaceae isolated from the haima cold seep.</title>
        <authorList>
            <person name="Li J."/>
        </authorList>
    </citation>
    <scope>NUCLEOTIDE SEQUENCE [LARGE SCALE GENOMIC DNA]</scope>
    <source>
        <strain evidence="9">SCSIO 19198</strain>
    </source>
</reference>
<evidence type="ECO:0000256" key="3">
    <source>
        <dbReference type="ARBA" id="ARBA00023277"/>
    </source>
</evidence>
<dbReference type="CDD" id="cd02850">
    <property type="entry name" value="E_set_Cellulase_N"/>
    <property type="match status" value="1"/>
</dbReference>
<evidence type="ECO:0000256" key="2">
    <source>
        <dbReference type="ARBA" id="ARBA00022801"/>
    </source>
</evidence>
<evidence type="ECO:0000256" key="4">
    <source>
        <dbReference type="ARBA" id="ARBA00023295"/>
    </source>
</evidence>
<dbReference type="InterPro" id="IPR004197">
    <property type="entry name" value="Cellulase_Ig-like"/>
</dbReference>
<dbReference type="KEGG" id="hws:RNZ46_14265"/>
<keyword evidence="3" id="KW-0119">Carbohydrate metabolism</keyword>
<keyword evidence="2 8" id="KW-0378">Hydrolase</keyword>
<feature type="domain" description="Glycoside hydrolase family 9" evidence="6">
    <location>
        <begin position="116"/>
        <end position="585"/>
    </location>
</feature>
<dbReference type="Proteomes" id="UP001302486">
    <property type="component" value="Chromosome"/>
</dbReference>
<evidence type="ECO:0000259" key="7">
    <source>
        <dbReference type="Pfam" id="PF02927"/>
    </source>
</evidence>
<dbReference type="PROSITE" id="PS51257">
    <property type="entry name" value="PROKAR_LIPOPROTEIN"/>
    <property type="match status" value="1"/>
</dbReference>
<dbReference type="InterPro" id="IPR008928">
    <property type="entry name" value="6-hairpin_glycosidase_sf"/>
</dbReference>
<dbReference type="PANTHER" id="PTHR22298">
    <property type="entry name" value="ENDO-1,4-BETA-GLUCANASE"/>
    <property type="match status" value="1"/>
</dbReference>
<dbReference type="SUPFAM" id="SSF48208">
    <property type="entry name" value="Six-hairpin glycosidases"/>
    <property type="match status" value="1"/>
</dbReference>
<proteinExistence type="inferred from homology"/>
<dbReference type="RefSeq" id="WP_316982841.1">
    <property type="nucleotide sequence ID" value="NZ_CP136521.1"/>
</dbReference>
<dbReference type="EMBL" id="CP136521">
    <property type="protein sequence ID" value="WOD43153.1"/>
    <property type="molecule type" value="Genomic_DNA"/>
</dbReference>